<proteinExistence type="predicted"/>
<sequence>MLLASCNFRKEKTQTSSILLQDVLLIDGNGGAPLMHMDVRIRADSIAEIGRKLDTQHTLVIPMSGKTVMPALTSAHVHVGSLKGTANKPENYTRNNILSQLKKYADYGITNILVMGTDLPMLFQSGLRDSSVNNLLPGARLFSAGYGFGPPGFNTGHLYQPQRADQVPAQMDSLAQLRPAVVKIWVDDFAGHSRKMDTAVYRAVIREAHKHGLRVAAHVYYLADARRLVADGVDMLAHSIRDSVIDDNLVKQMKEKKVIYIPTLALDLFSFAYAGMPEWINDPFFKAALEPGVYEMITAPGYSAAAKNSPLYARNRHGFETALKNLKKLQDAGVLIAMGTDSGAQPIRVQGFSEHMELALMVQAGLTPLQAITAATKNAAHALKINAQFGTITPGKKADLLIINGNPATAISNTRNIAAVYKAGRQVSKGPKAP</sequence>
<dbReference type="InterPro" id="IPR032466">
    <property type="entry name" value="Metal_Hydrolase"/>
</dbReference>
<evidence type="ECO:0000313" key="3">
    <source>
        <dbReference type="Proteomes" id="UP000077667"/>
    </source>
</evidence>
<dbReference type="PANTHER" id="PTHR43135">
    <property type="entry name" value="ALPHA-D-RIBOSE 1-METHYLPHOSPHONATE 5-TRIPHOSPHATE DIPHOSPHATASE"/>
    <property type="match status" value="1"/>
</dbReference>
<dbReference type="SUPFAM" id="SSF51556">
    <property type="entry name" value="Metallo-dependent hydrolases"/>
    <property type="match status" value="1"/>
</dbReference>
<protein>
    <submittedName>
        <fullName evidence="2">Amidohydrolase</fullName>
    </submittedName>
</protein>
<dbReference type="Gene3D" id="3.30.110.90">
    <property type="entry name" value="Amidohydrolase"/>
    <property type="match status" value="1"/>
</dbReference>
<organism evidence="2 3">
    <name type="scientific">Niabella ginsenosidivorans</name>
    <dbReference type="NCBI Taxonomy" id="1176587"/>
    <lineage>
        <taxon>Bacteria</taxon>
        <taxon>Pseudomonadati</taxon>
        <taxon>Bacteroidota</taxon>
        <taxon>Chitinophagia</taxon>
        <taxon>Chitinophagales</taxon>
        <taxon>Chitinophagaceae</taxon>
        <taxon>Niabella</taxon>
    </lineage>
</organism>
<dbReference type="Gene3D" id="1.20.58.520">
    <property type="entry name" value="Amidohydrolase"/>
    <property type="match status" value="1"/>
</dbReference>
<keyword evidence="3" id="KW-1185">Reference proteome</keyword>
<dbReference type="STRING" id="1176587.A8C56_05330"/>
<name>A0A1A9I8Q4_9BACT</name>
<dbReference type="Pfam" id="PF01979">
    <property type="entry name" value="Amidohydro_1"/>
    <property type="match status" value="1"/>
</dbReference>
<dbReference type="SUPFAM" id="SSF51338">
    <property type="entry name" value="Composite domain of metallo-dependent hydrolases"/>
    <property type="match status" value="1"/>
</dbReference>
<dbReference type="Gene3D" id="3.40.50.10910">
    <property type="entry name" value="Amidohydrolase"/>
    <property type="match status" value="1"/>
</dbReference>
<dbReference type="PANTHER" id="PTHR43135:SF3">
    <property type="entry name" value="ALPHA-D-RIBOSE 1-METHYLPHOSPHONATE 5-TRIPHOSPHATE DIPHOSPHATASE"/>
    <property type="match status" value="1"/>
</dbReference>
<gene>
    <name evidence="2" type="ORF">A8C56_05330</name>
</gene>
<reference evidence="2 3" key="1">
    <citation type="submission" date="2016-05" db="EMBL/GenBank/DDBJ databases">
        <title>Niabella ginsenosidivorans BS26 whole genome sequencing.</title>
        <authorList>
            <person name="Im W.T."/>
            <person name="Siddiqi M.Z."/>
        </authorList>
    </citation>
    <scope>NUCLEOTIDE SEQUENCE [LARGE SCALE GENOMIC DNA]</scope>
    <source>
        <strain evidence="2 3">BS26</strain>
    </source>
</reference>
<accession>A0A1A9I8Q4</accession>
<dbReference type="Proteomes" id="UP000077667">
    <property type="component" value="Chromosome"/>
</dbReference>
<dbReference type="KEGG" id="nia:A8C56_05330"/>
<feature type="domain" description="Amidohydrolase-related" evidence="1">
    <location>
        <begin position="67"/>
        <end position="427"/>
    </location>
</feature>
<keyword evidence="2" id="KW-0378">Hydrolase</keyword>
<dbReference type="EMBL" id="CP015772">
    <property type="protein sequence ID" value="ANH83715.1"/>
    <property type="molecule type" value="Genomic_DNA"/>
</dbReference>
<dbReference type="AlphaFoldDB" id="A0A1A9I8Q4"/>
<dbReference type="InterPro" id="IPR011059">
    <property type="entry name" value="Metal-dep_hydrolase_composite"/>
</dbReference>
<dbReference type="GO" id="GO:0016810">
    <property type="term" value="F:hydrolase activity, acting on carbon-nitrogen (but not peptide) bonds"/>
    <property type="evidence" value="ECO:0007669"/>
    <property type="project" value="InterPro"/>
</dbReference>
<evidence type="ECO:0000313" key="2">
    <source>
        <dbReference type="EMBL" id="ANH83715.1"/>
    </source>
</evidence>
<dbReference type="InterPro" id="IPR006680">
    <property type="entry name" value="Amidohydro-rel"/>
</dbReference>
<dbReference type="InterPro" id="IPR051781">
    <property type="entry name" value="Metallo-dep_Hydrolase"/>
</dbReference>
<dbReference type="Gene3D" id="2.30.40.10">
    <property type="entry name" value="Urease, subunit C, domain 1"/>
    <property type="match status" value="1"/>
</dbReference>
<evidence type="ECO:0000259" key="1">
    <source>
        <dbReference type="Pfam" id="PF01979"/>
    </source>
</evidence>